<dbReference type="Proteomes" id="UP000609027">
    <property type="component" value="Unassembled WGS sequence"/>
</dbReference>
<dbReference type="EMBL" id="JACXTJ010000004">
    <property type="protein sequence ID" value="MBD3721704.1"/>
    <property type="molecule type" value="Genomic_DNA"/>
</dbReference>
<accession>A0A927HTT3</accession>
<name>A0A927HTT3_KLEPN</name>
<gene>
    <name evidence="1" type="ORF">IE992_28000</name>
</gene>
<comment type="caution">
    <text evidence="1">The sequence shown here is derived from an EMBL/GenBank/DDBJ whole genome shotgun (WGS) entry which is preliminary data.</text>
</comment>
<reference evidence="1" key="1">
    <citation type="submission" date="2020-07" db="EMBL/GenBank/DDBJ databases">
        <title>Clinical and genomic characterization of carbapenemase-producing Enterobacterales causing secondary infections during the COVID-19 crisis at a New York City hospital.</title>
        <authorList>
            <person name="Gomez-Simmonds A."/>
            <person name="Annavajhala M.K."/>
            <person name="Uhlemann A.-C."/>
        </authorList>
    </citation>
    <scope>NUCLEOTIDE SEQUENCE</scope>
    <source>
        <strain evidence="1">NK1607</strain>
    </source>
</reference>
<dbReference type="SUPFAM" id="SSF52777">
    <property type="entry name" value="CoA-dependent acyltransferases"/>
    <property type="match status" value="1"/>
</dbReference>
<evidence type="ECO:0008006" key="3">
    <source>
        <dbReference type="Google" id="ProtNLM"/>
    </source>
</evidence>
<proteinExistence type="predicted"/>
<dbReference type="Gene3D" id="3.30.559.10">
    <property type="entry name" value="Chloramphenicol acetyltransferase-like domain"/>
    <property type="match status" value="1"/>
</dbReference>
<sequence length="125" mass="14520">MISDLNHIGYQVELEHIFAYPILSDFAQNIKQSEVFEKQPAISHNEAYRYNPFPLTDIQQAYLVGRQNNFTLGVLVHIFVHFIAENLDVPKLERTINQLISRHDMLRGVIINGQQQVLKSSLLFR</sequence>
<dbReference type="AlphaFoldDB" id="A0A927HTT3"/>
<organism evidence="1 2">
    <name type="scientific">Klebsiella pneumoniae</name>
    <dbReference type="NCBI Taxonomy" id="573"/>
    <lineage>
        <taxon>Bacteria</taxon>
        <taxon>Pseudomonadati</taxon>
        <taxon>Pseudomonadota</taxon>
        <taxon>Gammaproteobacteria</taxon>
        <taxon>Enterobacterales</taxon>
        <taxon>Enterobacteriaceae</taxon>
        <taxon>Klebsiella/Raoultella group</taxon>
        <taxon>Klebsiella</taxon>
        <taxon>Klebsiella pneumoniae complex</taxon>
    </lineage>
</organism>
<protein>
    <recommendedName>
        <fullName evidence="3">Condensation domain-containing protein</fullName>
    </recommendedName>
</protein>
<evidence type="ECO:0000313" key="1">
    <source>
        <dbReference type="EMBL" id="MBD3721704.1"/>
    </source>
</evidence>
<evidence type="ECO:0000313" key="2">
    <source>
        <dbReference type="Proteomes" id="UP000609027"/>
    </source>
</evidence>
<dbReference type="InterPro" id="IPR023213">
    <property type="entry name" value="CAT-like_dom_sf"/>
</dbReference>